<sequence>MSAHSSTRMLTVPVQLPCRTHVDEAVKQERYDRFMEVQQR</sequence>
<name>A4BJE5_9GAMM</name>
<feature type="non-terminal residue" evidence="1">
    <location>
        <position position="40"/>
    </location>
</feature>
<evidence type="ECO:0000313" key="1">
    <source>
        <dbReference type="EMBL" id="EAR07716.1"/>
    </source>
</evidence>
<reference evidence="1 2" key="1">
    <citation type="submission" date="2006-02" db="EMBL/GenBank/DDBJ databases">
        <authorList>
            <person name="Pinhassi J."/>
            <person name="Pedros-Alio C."/>
            <person name="Ferriera S."/>
            <person name="Johnson J."/>
            <person name="Kravitz S."/>
            <person name="Halpern A."/>
            <person name="Remington K."/>
            <person name="Beeson K."/>
            <person name="Tran B."/>
            <person name="Rogers Y.-H."/>
            <person name="Friedman R."/>
            <person name="Venter J.C."/>
        </authorList>
    </citation>
    <scope>NUCLEOTIDE SEQUENCE [LARGE SCALE GENOMIC DNA]</scope>
    <source>
        <strain evidence="1 2">MED297</strain>
    </source>
</reference>
<dbReference type="HOGENOM" id="CLU_3301694_0_0_6"/>
<keyword evidence="2" id="KW-1185">Reference proteome</keyword>
<dbReference type="EMBL" id="AAOE01000033">
    <property type="protein sequence ID" value="EAR07716.1"/>
    <property type="molecule type" value="Genomic_DNA"/>
</dbReference>
<evidence type="ECO:0000313" key="2">
    <source>
        <dbReference type="Proteomes" id="UP000005953"/>
    </source>
</evidence>
<accession>A4BJE5</accession>
<organism evidence="1 2">
    <name type="scientific">Reinekea blandensis MED297</name>
    <dbReference type="NCBI Taxonomy" id="314283"/>
    <lineage>
        <taxon>Bacteria</taxon>
        <taxon>Pseudomonadati</taxon>
        <taxon>Pseudomonadota</taxon>
        <taxon>Gammaproteobacteria</taxon>
        <taxon>Oceanospirillales</taxon>
        <taxon>Saccharospirillaceae</taxon>
        <taxon>Reinekea</taxon>
    </lineage>
</organism>
<dbReference type="AlphaFoldDB" id="A4BJE5"/>
<proteinExistence type="predicted"/>
<dbReference type="Proteomes" id="UP000005953">
    <property type="component" value="Unassembled WGS sequence"/>
</dbReference>
<protein>
    <submittedName>
        <fullName evidence="1">Uncharacterized protein</fullName>
    </submittedName>
</protein>
<gene>
    <name evidence="1" type="ORF">MED297_01915</name>
</gene>
<comment type="caution">
    <text evidence="1">The sequence shown here is derived from an EMBL/GenBank/DDBJ whole genome shotgun (WGS) entry which is preliminary data.</text>
</comment>